<dbReference type="VEuPathDB" id="FungiDB:PTTG_26723"/>
<dbReference type="STRING" id="630390.A0A180GTP4"/>
<reference evidence="2" key="1">
    <citation type="submission" date="2009-11" db="EMBL/GenBank/DDBJ databases">
        <authorList>
            <consortium name="The Broad Institute Genome Sequencing Platform"/>
            <person name="Ward D."/>
            <person name="Feldgarden M."/>
            <person name="Earl A."/>
            <person name="Young S.K."/>
            <person name="Zeng Q."/>
            <person name="Koehrsen M."/>
            <person name="Alvarado L."/>
            <person name="Berlin A."/>
            <person name="Bochicchio J."/>
            <person name="Borenstein D."/>
            <person name="Chapman S.B."/>
            <person name="Chen Z."/>
            <person name="Engels R."/>
            <person name="Freedman E."/>
            <person name="Gellesch M."/>
            <person name="Goldberg J."/>
            <person name="Griggs A."/>
            <person name="Gujja S."/>
            <person name="Heilman E."/>
            <person name="Heiman D."/>
            <person name="Hepburn T."/>
            <person name="Howarth C."/>
            <person name="Jen D."/>
            <person name="Larson L."/>
            <person name="Lewis B."/>
            <person name="Mehta T."/>
            <person name="Park D."/>
            <person name="Pearson M."/>
            <person name="Roberts A."/>
            <person name="Saif S."/>
            <person name="Shea T."/>
            <person name="Shenoy N."/>
            <person name="Sisk P."/>
            <person name="Stolte C."/>
            <person name="Sykes S."/>
            <person name="Thomson T."/>
            <person name="Walk T."/>
            <person name="White J."/>
            <person name="Yandava C."/>
            <person name="Izard J."/>
            <person name="Baranova O.V."/>
            <person name="Blanton J.M."/>
            <person name="Tanner A.C."/>
            <person name="Dewhirst F.E."/>
            <person name="Haas B."/>
            <person name="Nusbaum C."/>
            <person name="Birren B."/>
        </authorList>
    </citation>
    <scope>NUCLEOTIDE SEQUENCE [LARGE SCALE GENOMIC DNA]</scope>
    <source>
        <strain evidence="2">1-1 BBBD Race 1</strain>
    </source>
</reference>
<accession>A0A180GTP4</accession>
<reference evidence="3" key="4">
    <citation type="submission" date="2025-05" db="UniProtKB">
        <authorList>
            <consortium name="EnsemblFungi"/>
        </authorList>
    </citation>
    <scope>IDENTIFICATION</scope>
    <source>
        <strain evidence="3">isolate 1-1 / race 1 (BBBD)</strain>
    </source>
</reference>
<proteinExistence type="predicted"/>
<dbReference type="AlphaFoldDB" id="A0A180GTP4"/>
<evidence type="ECO:0000313" key="4">
    <source>
        <dbReference type="Proteomes" id="UP000005240"/>
    </source>
</evidence>
<dbReference type="Proteomes" id="UP000005240">
    <property type="component" value="Unassembled WGS sequence"/>
</dbReference>
<keyword evidence="4" id="KW-1185">Reference proteome</keyword>
<evidence type="ECO:0000256" key="1">
    <source>
        <dbReference type="SAM" id="MobiDB-lite"/>
    </source>
</evidence>
<feature type="region of interest" description="Disordered" evidence="1">
    <location>
        <begin position="84"/>
        <end position="112"/>
    </location>
</feature>
<reference evidence="2" key="2">
    <citation type="submission" date="2016-05" db="EMBL/GenBank/DDBJ databases">
        <title>Comparative analysis highlights variable genome content of wheat rusts and divergence of the mating loci.</title>
        <authorList>
            <person name="Cuomo C.A."/>
            <person name="Bakkeren G."/>
            <person name="Szabo L."/>
            <person name="Khalil H."/>
            <person name="Joly D."/>
            <person name="Goldberg J."/>
            <person name="Young S."/>
            <person name="Zeng Q."/>
            <person name="Fellers J."/>
        </authorList>
    </citation>
    <scope>NUCLEOTIDE SEQUENCE [LARGE SCALE GENOMIC DNA]</scope>
    <source>
        <strain evidence="2">1-1 BBBD Race 1</strain>
    </source>
</reference>
<dbReference type="EMBL" id="ADAS02000030">
    <property type="protein sequence ID" value="OAV95343.1"/>
    <property type="molecule type" value="Genomic_DNA"/>
</dbReference>
<name>A0A180GTP4_PUCT1</name>
<dbReference type="OrthoDB" id="2497945at2759"/>
<reference evidence="3 4" key="3">
    <citation type="journal article" date="2017" name="G3 (Bethesda)">
        <title>Comparative analysis highlights variable genome content of wheat rusts and divergence of the mating loci.</title>
        <authorList>
            <person name="Cuomo C.A."/>
            <person name="Bakkeren G."/>
            <person name="Khalil H.B."/>
            <person name="Panwar V."/>
            <person name="Joly D."/>
            <person name="Linning R."/>
            <person name="Sakthikumar S."/>
            <person name="Song X."/>
            <person name="Adiconis X."/>
            <person name="Fan L."/>
            <person name="Goldberg J.M."/>
            <person name="Levin J.Z."/>
            <person name="Young S."/>
            <person name="Zeng Q."/>
            <person name="Anikster Y."/>
            <person name="Bruce M."/>
            <person name="Wang M."/>
            <person name="Yin C."/>
            <person name="McCallum B."/>
            <person name="Szabo L.J."/>
            <person name="Hulbert S."/>
            <person name="Chen X."/>
            <person name="Fellers J.P."/>
        </authorList>
    </citation>
    <scope>NUCLEOTIDE SEQUENCE</scope>
    <source>
        <strain evidence="4">Isolate 1-1 / race 1 (BBBD)</strain>
        <strain evidence="3">isolate 1-1 / race 1 (BBBD)</strain>
    </source>
</reference>
<organism evidence="2">
    <name type="scientific">Puccinia triticina (isolate 1-1 / race 1 (BBBD))</name>
    <name type="common">Brown leaf rust fungus</name>
    <dbReference type="NCBI Taxonomy" id="630390"/>
    <lineage>
        <taxon>Eukaryota</taxon>
        <taxon>Fungi</taxon>
        <taxon>Dikarya</taxon>
        <taxon>Basidiomycota</taxon>
        <taxon>Pucciniomycotina</taxon>
        <taxon>Pucciniomycetes</taxon>
        <taxon>Pucciniales</taxon>
        <taxon>Pucciniaceae</taxon>
        <taxon>Puccinia</taxon>
    </lineage>
</organism>
<protein>
    <submittedName>
        <fullName evidence="2 3">Uncharacterized protein</fullName>
    </submittedName>
</protein>
<gene>
    <name evidence="2" type="ORF">PTTG_26723</name>
</gene>
<evidence type="ECO:0000313" key="2">
    <source>
        <dbReference type="EMBL" id="OAV95343.1"/>
    </source>
</evidence>
<feature type="compositionally biased region" description="Low complexity" evidence="1">
    <location>
        <begin position="98"/>
        <end position="111"/>
    </location>
</feature>
<dbReference type="EnsemblFungi" id="PTTG_26723-t43_1">
    <property type="protein sequence ID" value="PTTG_26723-t43_1-p1"/>
    <property type="gene ID" value="PTTG_26723"/>
</dbReference>
<sequence>MSSDPGDFFGTGFRDIWNLDDLVERLVGGTPGWNGLAAAGASQAHSGVPHVLESHTHTIAGAGQSYVPAVSDHSFLPSSDITSAADERAPHKRQRVEPSLQPSLLTPSPLSVKPQHDRIRSHVLNPFPLVRNSVIQRPQLSEPLPPTGRLVIDWTLFAPVDPTDLIQQNEIHKLLGELAKKTLNLRLVIPQKEFIHTHSMYLLGRNGSGKDLRKIRKKRFLNKKDEFSARRQYWYQRWLDETGIDFTEDLNQLHFAGFNHIKTLFPLYLFYVEIICSIVPREEEVTLTIELDKARECFNKLTKMVNGEKFGRHPQYKEYKKIYERIVGQRLRGHDTFPQLLWSYVGHWMVKCRGGIFHDSFDVNTVPSRTVKELFNNVFAFAYSALDERYISWKTLPSHDQIVSRPDYQVDKIIS</sequence>
<evidence type="ECO:0000313" key="3">
    <source>
        <dbReference type="EnsemblFungi" id="PTTG_26723-t43_1-p1"/>
    </source>
</evidence>